<dbReference type="PANTHER" id="PTHR43698">
    <property type="entry name" value="RIBD C-TERMINAL DOMAIN CONTAINING PROTEIN"/>
    <property type="match status" value="1"/>
</dbReference>
<dbReference type="InterPro" id="IPR029032">
    <property type="entry name" value="AhpD-like"/>
</dbReference>
<evidence type="ECO:0000259" key="1">
    <source>
        <dbReference type="Pfam" id="PF02627"/>
    </source>
</evidence>
<feature type="domain" description="Cupin type-2" evidence="2">
    <location>
        <begin position="158"/>
        <end position="218"/>
    </location>
</feature>
<organism evidence="3 4">
    <name type="scientific">Bacillus inaquosorum KCTC 13429</name>
    <dbReference type="NCBI Taxonomy" id="1236548"/>
    <lineage>
        <taxon>Bacteria</taxon>
        <taxon>Bacillati</taxon>
        <taxon>Bacillota</taxon>
        <taxon>Bacilli</taxon>
        <taxon>Bacillales</taxon>
        <taxon>Bacillaceae</taxon>
        <taxon>Bacillus</taxon>
    </lineage>
</organism>
<evidence type="ECO:0000259" key="2">
    <source>
        <dbReference type="Pfam" id="PF07883"/>
    </source>
</evidence>
<sequence length="244" mass="27412">MAKKQTAGRDILGEFAPKFAELNDDVLFGAIWAREEELSPRDRSMITVSALIAGGNIEQLTPHLQKAKENGLTKEEIAEIITHLSFYAGWPKAWSAFHIAKEIFKNEKKEGQLMTFDQLSNSTIFPLGEKIEANFIGDAYLQMIFTDETPLNASIGNVTFAPGARNHWHSHKVGQVLLVTGGEGWYQEEGKSAQLLKTGDVINIPPRVKHWHGATKDRWFVHLAITPGETDWLEPVHDELYHTL</sequence>
<keyword evidence="4" id="KW-1185">Reference proteome</keyword>
<dbReference type="InterPro" id="IPR013096">
    <property type="entry name" value="Cupin_2"/>
</dbReference>
<dbReference type="SUPFAM" id="SSF51182">
    <property type="entry name" value="RmlC-like cupins"/>
    <property type="match status" value="1"/>
</dbReference>
<dbReference type="AlphaFoldDB" id="A0A9W5PDR4"/>
<dbReference type="Gene3D" id="1.20.1290.10">
    <property type="entry name" value="AhpD-like"/>
    <property type="match status" value="1"/>
</dbReference>
<dbReference type="InterPro" id="IPR047263">
    <property type="entry name" value="HNL-like_cupin"/>
</dbReference>
<dbReference type="InterPro" id="IPR003779">
    <property type="entry name" value="CMD-like"/>
</dbReference>
<feature type="domain" description="Carboxymuconolactone decarboxylase-like" evidence="1">
    <location>
        <begin position="17"/>
        <end position="102"/>
    </location>
</feature>
<accession>A0A9W5PDR4</accession>
<gene>
    <name evidence="3" type="ORF">BSI_12130</name>
</gene>
<evidence type="ECO:0000313" key="3">
    <source>
        <dbReference type="EMBL" id="ELS62134.1"/>
    </source>
</evidence>
<dbReference type="GO" id="GO:0051920">
    <property type="term" value="F:peroxiredoxin activity"/>
    <property type="evidence" value="ECO:0007669"/>
    <property type="project" value="InterPro"/>
</dbReference>
<protein>
    <submittedName>
        <fullName evidence="3">4-carboxymuconolactone decarboxylase</fullName>
    </submittedName>
</protein>
<dbReference type="CDD" id="cd02233">
    <property type="entry name" value="cupin_HNL-like"/>
    <property type="match status" value="1"/>
</dbReference>
<comment type="caution">
    <text evidence="3">The sequence shown here is derived from an EMBL/GenBank/DDBJ whole genome shotgun (WGS) entry which is preliminary data.</text>
</comment>
<reference evidence="3 4" key="1">
    <citation type="journal article" date="2014" name="Syst. Appl. Microbiol.">
        <title>Genomic insights into the taxonomic status of the three subspecies of Bacillus subtilis.</title>
        <authorList>
            <person name="Yi H."/>
            <person name="Chun J."/>
            <person name="Cha C.J."/>
        </authorList>
    </citation>
    <scope>NUCLEOTIDE SEQUENCE [LARGE SCALE GENOMIC DNA]</scope>
    <source>
        <strain evidence="3 4">KCTC 13429</strain>
    </source>
</reference>
<dbReference type="InterPro" id="IPR014710">
    <property type="entry name" value="RmlC-like_jellyroll"/>
</dbReference>
<dbReference type="Gene3D" id="2.60.120.10">
    <property type="entry name" value="Jelly Rolls"/>
    <property type="match status" value="1"/>
</dbReference>
<proteinExistence type="predicted"/>
<dbReference type="Pfam" id="PF02627">
    <property type="entry name" value="CMD"/>
    <property type="match status" value="1"/>
</dbReference>
<evidence type="ECO:0000313" key="4">
    <source>
        <dbReference type="Proteomes" id="UP000011182"/>
    </source>
</evidence>
<dbReference type="EMBL" id="AMXN01000002">
    <property type="protein sequence ID" value="ELS62134.1"/>
    <property type="molecule type" value="Genomic_DNA"/>
</dbReference>
<dbReference type="PANTHER" id="PTHR43698:SF1">
    <property type="entry name" value="BLL4564 PROTEIN"/>
    <property type="match status" value="1"/>
</dbReference>
<name>A0A9W5PDR4_9BACI</name>
<dbReference type="Pfam" id="PF07883">
    <property type="entry name" value="Cupin_2"/>
    <property type="match status" value="1"/>
</dbReference>
<dbReference type="Proteomes" id="UP000011182">
    <property type="component" value="Unassembled WGS sequence"/>
</dbReference>
<dbReference type="InterPro" id="IPR011051">
    <property type="entry name" value="RmlC_Cupin_sf"/>
</dbReference>
<dbReference type="SUPFAM" id="SSF69118">
    <property type="entry name" value="AhpD-like"/>
    <property type="match status" value="1"/>
</dbReference>